<evidence type="ECO:0000313" key="9">
    <source>
        <dbReference type="Proteomes" id="UP000469523"/>
    </source>
</evidence>
<evidence type="ECO:0000313" key="8">
    <source>
        <dbReference type="EMBL" id="MSU00906.1"/>
    </source>
</evidence>
<dbReference type="GO" id="GO:0005737">
    <property type="term" value="C:cytoplasm"/>
    <property type="evidence" value="ECO:0007669"/>
    <property type="project" value="TreeGrafter"/>
</dbReference>
<protein>
    <recommendedName>
        <fullName evidence="6">7,8-dihydroneopterin aldolase</fullName>
        <ecNumber evidence="6">4.1.2.25</ecNumber>
    </recommendedName>
</protein>
<dbReference type="GO" id="GO:0004150">
    <property type="term" value="F:dihydroneopterin aldolase activity"/>
    <property type="evidence" value="ECO:0007669"/>
    <property type="project" value="UniProtKB-UniRule"/>
</dbReference>
<sequence>MDKIIMKNMAFYGYHGVFPEEKKLGQKFFITAILYLDLKEAGINDDLNSSVNYGEIYEIIKFIVEKENFKLLEALSEKICITIFNNFNKIHRIQLEVCKPEAPVSGIFDYFAVSVDRKRSDYEE</sequence>
<dbReference type="PANTHER" id="PTHR42844:SF1">
    <property type="entry name" value="DIHYDRONEOPTERIN ALDOLASE 1-RELATED"/>
    <property type="match status" value="1"/>
</dbReference>
<dbReference type="PANTHER" id="PTHR42844">
    <property type="entry name" value="DIHYDRONEOPTERIN ALDOLASE 1-RELATED"/>
    <property type="match status" value="1"/>
</dbReference>
<evidence type="ECO:0000259" key="7">
    <source>
        <dbReference type="SMART" id="SM00905"/>
    </source>
</evidence>
<dbReference type="GO" id="GO:0046654">
    <property type="term" value="P:tetrahydrofolate biosynthetic process"/>
    <property type="evidence" value="ECO:0007669"/>
    <property type="project" value="UniProtKB-UniRule"/>
</dbReference>
<dbReference type="Proteomes" id="UP000469523">
    <property type="component" value="Unassembled WGS sequence"/>
</dbReference>
<accession>A0A6N7XGU3</accession>
<comment type="function">
    <text evidence="6">Catalyzes the conversion of 7,8-dihydroneopterin to 6-hydroxymethyl-7,8-dihydropterin.</text>
</comment>
<dbReference type="Pfam" id="PF02152">
    <property type="entry name" value="FolB"/>
    <property type="match status" value="1"/>
</dbReference>
<comment type="catalytic activity">
    <reaction evidence="1 6">
        <text>7,8-dihydroneopterin = 6-hydroxymethyl-7,8-dihydropterin + glycolaldehyde</text>
        <dbReference type="Rhea" id="RHEA:10540"/>
        <dbReference type="ChEBI" id="CHEBI:17001"/>
        <dbReference type="ChEBI" id="CHEBI:17071"/>
        <dbReference type="ChEBI" id="CHEBI:44841"/>
        <dbReference type="EC" id="4.1.2.25"/>
    </reaction>
</comment>
<dbReference type="SMART" id="SM00905">
    <property type="entry name" value="FolB"/>
    <property type="match status" value="1"/>
</dbReference>
<keyword evidence="4 6" id="KW-0289">Folate biosynthesis</keyword>
<feature type="domain" description="Dihydroneopterin aldolase/epimerase" evidence="7">
    <location>
        <begin position="4"/>
        <end position="117"/>
    </location>
</feature>
<comment type="pathway">
    <text evidence="2 6">Cofactor biosynthesis; tetrahydrofolate biosynthesis; 2-amino-4-hydroxy-6-hydroxymethyl-7,8-dihydropteridine diphosphate from 7,8-dihydroneopterin triphosphate: step 3/4.</text>
</comment>
<evidence type="ECO:0000256" key="1">
    <source>
        <dbReference type="ARBA" id="ARBA00001353"/>
    </source>
</evidence>
<reference evidence="8 9" key="1">
    <citation type="submission" date="2019-09" db="EMBL/GenBank/DDBJ databases">
        <title>In-depth cultivation of the pig gut microbiome towards novel bacterial diversity and tailored functional studies.</title>
        <authorList>
            <person name="Wylensek D."/>
            <person name="Hitch T.C.A."/>
            <person name="Clavel T."/>
        </authorList>
    </citation>
    <scope>NUCLEOTIDE SEQUENCE [LARGE SCALE GENOMIC DNA]</scope>
    <source>
        <strain evidence="8 9">WCA3-693-APC-4?</strain>
    </source>
</reference>
<evidence type="ECO:0000256" key="2">
    <source>
        <dbReference type="ARBA" id="ARBA00005013"/>
    </source>
</evidence>
<dbReference type="GO" id="GO:0046656">
    <property type="term" value="P:folic acid biosynthetic process"/>
    <property type="evidence" value="ECO:0007669"/>
    <property type="project" value="UniProtKB-UniRule"/>
</dbReference>
<keyword evidence="9" id="KW-1185">Reference proteome</keyword>
<organism evidence="8 9">
    <name type="scientific">Tissierella pigra</name>
    <dbReference type="NCBI Taxonomy" id="2607614"/>
    <lineage>
        <taxon>Bacteria</taxon>
        <taxon>Bacillati</taxon>
        <taxon>Bacillota</taxon>
        <taxon>Tissierellia</taxon>
        <taxon>Tissierellales</taxon>
        <taxon>Tissierellaceae</taxon>
        <taxon>Tissierella</taxon>
    </lineage>
</organism>
<dbReference type="InterPro" id="IPR006156">
    <property type="entry name" value="Dihydroneopterin_aldolase"/>
</dbReference>
<dbReference type="Gene3D" id="3.30.1130.10">
    <property type="match status" value="1"/>
</dbReference>
<dbReference type="InterPro" id="IPR006157">
    <property type="entry name" value="FolB_dom"/>
</dbReference>
<evidence type="ECO:0000256" key="3">
    <source>
        <dbReference type="ARBA" id="ARBA00005708"/>
    </source>
</evidence>
<dbReference type="NCBIfam" id="TIGR00526">
    <property type="entry name" value="folB_dom"/>
    <property type="match status" value="1"/>
</dbReference>
<dbReference type="UniPathway" id="UPA00077">
    <property type="reaction ID" value="UER00154"/>
</dbReference>
<evidence type="ECO:0000256" key="4">
    <source>
        <dbReference type="ARBA" id="ARBA00022909"/>
    </source>
</evidence>
<comment type="similarity">
    <text evidence="3 6">Belongs to the DHNA family.</text>
</comment>
<comment type="caution">
    <text evidence="8">The sequence shown here is derived from an EMBL/GenBank/DDBJ whole genome shotgun (WGS) entry which is preliminary data.</text>
</comment>
<dbReference type="EMBL" id="VUNQ01000008">
    <property type="protein sequence ID" value="MSU00906.1"/>
    <property type="molecule type" value="Genomic_DNA"/>
</dbReference>
<evidence type="ECO:0000256" key="5">
    <source>
        <dbReference type="ARBA" id="ARBA00023239"/>
    </source>
</evidence>
<dbReference type="SUPFAM" id="SSF55620">
    <property type="entry name" value="Tetrahydrobiopterin biosynthesis enzymes-like"/>
    <property type="match status" value="1"/>
</dbReference>
<keyword evidence="5 6" id="KW-0456">Lyase</keyword>
<dbReference type="AlphaFoldDB" id="A0A6N7XGU3"/>
<dbReference type="CDD" id="cd00534">
    <property type="entry name" value="DHNA_DHNTPE"/>
    <property type="match status" value="1"/>
</dbReference>
<gene>
    <name evidence="8" type="primary">folB</name>
    <name evidence="8" type="ORF">FYJ83_05420</name>
</gene>
<dbReference type="EC" id="4.1.2.25" evidence="6"/>
<dbReference type="NCBIfam" id="TIGR00525">
    <property type="entry name" value="folB"/>
    <property type="match status" value="1"/>
</dbReference>
<dbReference type="InterPro" id="IPR043133">
    <property type="entry name" value="GTP-CH-I_C/QueF"/>
</dbReference>
<evidence type="ECO:0000256" key="6">
    <source>
        <dbReference type="RuleBase" id="RU362079"/>
    </source>
</evidence>
<name>A0A6N7XGU3_9FIRM</name>
<dbReference type="RefSeq" id="WP_154439327.1">
    <property type="nucleotide sequence ID" value="NZ_JAHLPJ010000001.1"/>
</dbReference>
<proteinExistence type="inferred from homology"/>
<dbReference type="FunFam" id="3.30.1130.10:FF:000003">
    <property type="entry name" value="7,8-dihydroneopterin aldolase"/>
    <property type="match status" value="1"/>
</dbReference>